<gene>
    <name evidence="1" type="ORF">CWE15_04385</name>
</gene>
<dbReference type="Proteomes" id="UP000286976">
    <property type="component" value="Unassembled WGS sequence"/>
</dbReference>
<sequence length="206" mass="23708">MDEFEVKRILIGYLKSKHDQPLFASEMPFANRSRRADLVVLTKNQLIGIEVKSDFDNFSRLDGQLDAYERAFERTYLALTERQFNKLNLKHDTIGILLIKADRSVILKKRPKVSRNFDLAFQLDLLSNENLKKIPVTNSSKLSKPQRVQALIDSYSATTLSKVAKSVLGMHLKVLNELFHRELAETGEITTDELAILEMREVNVRF</sequence>
<dbReference type="OrthoDB" id="5020258at2"/>
<evidence type="ECO:0000313" key="1">
    <source>
        <dbReference type="EMBL" id="RUO42656.1"/>
    </source>
</evidence>
<reference evidence="1 2" key="1">
    <citation type="journal article" date="2011" name="Front. Microbiol.">
        <title>Genomic signatures of strain selection and enhancement in Bacillus atrophaeus var. globigii, a historical biowarfare simulant.</title>
        <authorList>
            <person name="Gibbons H.S."/>
            <person name="Broomall S.M."/>
            <person name="McNew L.A."/>
            <person name="Daligault H."/>
            <person name="Chapman C."/>
            <person name="Bruce D."/>
            <person name="Karavis M."/>
            <person name="Krepps M."/>
            <person name="McGregor P.A."/>
            <person name="Hong C."/>
            <person name="Park K.H."/>
            <person name="Akmal A."/>
            <person name="Feldman A."/>
            <person name="Lin J.S."/>
            <person name="Chang W.E."/>
            <person name="Higgs B.W."/>
            <person name="Demirev P."/>
            <person name="Lindquist J."/>
            <person name="Liem A."/>
            <person name="Fochler E."/>
            <person name="Read T.D."/>
            <person name="Tapia R."/>
            <person name="Johnson S."/>
            <person name="Bishop-Lilly K.A."/>
            <person name="Detter C."/>
            <person name="Han C."/>
            <person name="Sozhamannan S."/>
            <person name="Rosenzweig C.N."/>
            <person name="Skowronski E.W."/>
        </authorList>
    </citation>
    <scope>NUCLEOTIDE SEQUENCE [LARGE SCALE GENOMIC DNA]</scope>
    <source>
        <strain evidence="1 2">AIT1</strain>
    </source>
</reference>
<comment type="caution">
    <text evidence="1">The sequence shown here is derived from an EMBL/GenBank/DDBJ whole genome shotgun (WGS) entry which is preliminary data.</text>
</comment>
<organism evidence="1 2">
    <name type="scientific">Aliidiomarina taiwanensis</name>
    <dbReference type="NCBI Taxonomy" id="946228"/>
    <lineage>
        <taxon>Bacteria</taxon>
        <taxon>Pseudomonadati</taxon>
        <taxon>Pseudomonadota</taxon>
        <taxon>Gammaproteobacteria</taxon>
        <taxon>Alteromonadales</taxon>
        <taxon>Idiomarinaceae</taxon>
        <taxon>Aliidiomarina</taxon>
    </lineage>
</organism>
<dbReference type="AlphaFoldDB" id="A0A432X757"/>
<proteinExistence type="predicted"/>
<dbReference type="NCBIfam" id="NF033832">
    <property type="entry name" value="sce7726_fam"/>
    <property type="match status" value="1"/>
</dbReference>
<dbReference type="RefSeq" id="WP_126756866.1">
    <property type="nucleotide sequence ID" value="NZ_PIPQ01000002.1"/>
</dbReference>
<evidence type="ECO:0008006" key="3">
    <source>
        <dbReference type="Google" id="ProtNLM"/>
    </source>
</evidence>
<protein>
    <recommendedName>
        <fullName evidence="3">Sce7726 family protein</fullName>
    </recommendedName>
</protein>
<dbReference type="EMBL" id="PIPQ01000002">
    <property type="protein sequence ID" value="RUO42656.1"/>
    <property type="molecule type" value="Genomic_DNA"/>
</dbReference>
<name>A0A432X757_9GAMM</name>
<keyword evidence="2" id="KW-1185">Reference proteome</keyword>
<accession>A0A432X757</accession>
<evidence type="ECO:0000313" key="2">
    <source>
        <dbReference type="Proteomes" id="UP000286976"/>
    </source>
</evidence>
<dbReference type="InterPro" id="IPR047729">
    <property type="entry name" value="Sce7726-like"/>
</dbReference>